<dbReference type="SMART" id="SM00278">
    <property type="entry name" value="HhH1"/>
    <property type="match status" value="2"/>
</dbReference>
<dbReference type="InterPro" id="IPR004149">
    <property type="entry name" value="Znf_DNAligase_C4"/>
</dbReference>
<feature type="binding site" evidence="14">
    <location>
        <position position="414"/>
    </location>
    <ligand>
        <name>Zn(2+)</name>
        <dbReference type="ChEBI" id="CHEBI:29105"/>
    </ligand>
</feature>
<dbReference type="NCBIfam" id="NF005932">
    <property type="entry name" value="PRK07956.1"/>
    <property type="match status" value="1"/>
</dbReference>
<dbReference type="PANTHER" id="PTHR23389:SF9">
    <property type="entry name" value="DNA LIGASE"/>
    <property type="match status" value="1"/>
</dbReference>
<reference evidence="16 17" key="1">
    <citation type="submission" date="2018-09" db="EMBL/GenBank/DDBJ databases">
        <title>Complete genome sequence of Euzebya sp. DY32-46 isolated from seawater of Pacific Ocean.</title>
        <authorList>
            <person name="Xu L."/>
            <person name="Wu Y.-H."/>
            <person name="Xu X.-W."/>
        </authorList>
    </citation>
    <scope>NUCLEOTIDE SEQUENCE [LARGE SCALE GENOMIC DNA]</scope>
    <source>
        <strain evidence="16 17">DY32-46</strain>
    </source>
</reference>
<dbReference type="Pfam" id="PF01653">
    <property type="entry name" value="DNA_ligase_aden"/>
    <property type="match status" value="1"/>
</dbReference>
<dbReference type="Gene3D" id="1.10.150.20">
    <property type="entry name" value="5' to 3' exonuclease, C-terminal subdomain"/>
    <property type="match status" value="2"/>
</dbReference>
<dbReference type="PIRSF" id="PIRSF001604">
    <property type="entry name" value="LigA"/>
    <property type="match status" value="1"/>
</dbReference>
<dbReference type="Pfam" id="PF03119">
    <property type="entry name" value="DNA_ligase_ZBD"/>
    <property type="match status" value="1"/>
</dbReference>
<evidence type="ECO:0000259" key="15">
    <source>
        <dbReference type="PROSITE" id="PS50172"/>
    </source>
</evidence>
<dbReference type="InterPro" id="IPR041663">
    <property type="entry name" value="DisA/LigA_HHH"/>
</dbReference>
<dbReference type="PROSITE" id="PS01055">
    <property type="entry name" value="DNA_LIGASE_N1"/>
    <property type="match status" value="1"/>
</dbReference>
<dbReference type="PROSITE" id="PS50172">
    <property type="entry name" value="BRCT"/>
    <property type="match status" value="1"/>
</dbReference>
<comment type="function">
    <text evidence="1 14">DNA ligase that catalyzes the formation of phosphodiester linkages between 5'-phosphoryl and 3'-hydroxyl groups in double-stranded DNA using NAD as a coenzyme and as the energy source for the reaction. It is essential for DNA replication and repair of damaged DNA.</text>
</comment>
<dbReference type="Pfam" id="PF14520">
    <property type="entry name" value="HHH_5"/>
    <property type="match status" value="1"/>
</dbReference>
<dbReference type="SUPFAM" id="SSF52113">
    <property type="entry name" value="BRCT domain"/>
    <property type="match status" value="1"/>
</dbReference>
<dbReference type="FunFam" id="3.30.470.30:FF:000001">
    <property type="entry name" value="DNA ligase"/>
    <property type="match status" value="1"/>
</dbReference>
<evidence type="ECO:0000256" key="3">
    <source>
        <dbReference type="ARBA" id="ARBA00013308"/>
    </source>
</evidence>
<evidence type="ECO:0000256" key="12">
    <source>
        <dbReference type="ARBA" id="ARBA00034005"/>
    </source>
</evidence>
<name>A0A346Y1I8_9ACTN</name>
<evidence type="ECO:0000256" key="7">
    <source>
        <dbReference type="ARBA" id="ARBA00022763"/>
    </source>
</evidence>
<dbReference type="CDD" id="cd00114">
    <property type="entry name" value="LIGANc"/>
    <property type="match status" value="1"/>
</dbReference>
<feature type="domain" description="BRCT" evidence="15">
    <location>
        <begin position="592"/>
        <end position="674"/>
    </location>
</feature>
<dbReference type="SMART" id="SM00292">
    <property type="entry name" value="BRCT"/>
    <property type="match status" value="1"/>
</dbReference>
<dbReference type="SMART" id="SM00532">
    <property type="entry name" value="LIGANc"/>
    <property type="match status" value="1"/>
</dbReference>
<dbReference type="InterPro" id="IPR001679">
    <property type="entry name" value="DNA_ligase"/>
</dbReference>
<dbReference type="NCBIfam" id="TIGR00575">
    <property type="entry name" value="dnlj"/>
    <property type="match status" value="1"/>
</dbReference>
<evidence type="ECO:0000313" key="16">
    <source>
        <dbReference type="EMBL" id="AXV08335.1"/>
    </source>
</evidence>
<keyword evidence="10 14" id="KW-0520">NAD</keyword>
<gene>
    <name evidence="14" type="primary">ligA</name>
    <name evidence="16" type="ORF">DVS28_a3662</name>
</gene>
<feature type="binding site" evidence="14">
    <location>
        <begin position="83"/>
        <end position="84"/>
    </location>
    <ligand>
        <name>NAD(+)</name>
        <dbReference type="ChEBI" id="CHEBI:57540"/>
    </ligand>
</feature>
<feature type="binding site" evidence="14">
    <location>
        <position position="290"/>
    </location>
    <ligand>
        <name>NAD(+)</name>
        <dbReference type="ChEBI" id="CHEBI:57540"/>
    </ligand>
</feature>
<accession>A0A346Y1I8</accession>
<dbReference type="EC" id="6.5.1.2" evidence="2 14"/>
<dbReference type="GO" id="GO:0006260">
    <property type="term" value="P:DNA replication"/>
    <property type="evidence" value="ECO:0007669"/>
    <property type="project" value="UniProtKB-KW"/>
</dbReference>
<feature type="binding site" evidence="14">
    <location>
        <position position="434"/>
    </location>
    <ligand>
        <name>Zn(2+)</name>
        <dbReference type="ChEBI" id="CHEBI:29105"/>
    </ligand>
</feature>
<dbReference type="InterPro" id="IPR012340">
    <property type="entry name" value="NA-bd_OB-fold"/>
</dbReference>
<organism evidence="16 17">
    <name type="scientific">Euzebya pacifica</name>
    <dbReference type="NCBI Taxonomy" id="1608957"/>
    <lineage>
        <taxon>Bacteria</taxon>
        <taxon>Bacillati</taxon>
        <taxon>Actinomycetota</taxon>
        <taxon>Nitriliruptoria</taxon>
        <taxon>Euzebyales</taxon>
    </lineage>
</organism>
<keyword evidence="4 14" id="KW-0436">Ligase</keyword>
<dbReference type="Gene3D" id="3.40.50.10190">
    <property type="entry name" value="BRCT domain"/>
    <property type="match status" value="1"/>
</dbReference>
<dbReference type="HAMAP" id="MF_01588">
    <property type="entry name" value="DNA_ligase_A"/>
    <property type="match status" value="1"/>
</dbReference>
<dbReference type="GO" id="GO:0006281">
    <property type="term" value="P:DNA repair"/>
    <property type="evidence" value="ECO:0007669"/>
    <property type="project" value="UniProtKB-KW"/>
</dbReference>
<feature type="binding site" evidence="14">
    <location>
        <begin position="34"/>
        <end position="38"/>
    </location>
    <ligand>
        <name>NAD(+)</name>
        <dbReference type="ChEBI" id="CHEBI:57540"/>
    </ligand>
</feature>
<dbReference type="EMBL" id="CP031165">
    <property type="protein sequence ID" value="AXV08335.1"/>
    <property type="molecule type" value="Genomic_DNA"/>
</dbReference>
<dbReference type="Proteomes" id="UP000264006">
    <property type="component" value="Chromosome"/>
</dbReference>
<evidence type="ECO:0000256" key="5">
    <source>
        <dbReference type="ARBA" id="ARBA00022705"/>
    </source>
</evidence>
<dbReference type="Pfam" id="PF03120">
    <property type="entry name" value="OB_DNA_ligase"/>
    <property type="match status" value="1"/>
</dbReference>
<dbReference type="OrthoDB" id="9759736at2"/>
<evidence type="ECO:0000256" key="6">
    <source>
        <dbReference type="ARBA" id="ARBA00022723"/>
    </source>
</evidence>
<feature type="binding site" evidence="14">
    <location>
        <position position="411"/>
    </location>
    <ligand>
        <name>Zn(2+)</name>
        <dbReference type="ChEBI" id="CHEBI:29105"/>
    </ligand>
</feature>
<protein>
    <recommendedName>
        <fullName evidence="3 14">DNA ligase</fullName>
        <ecNumber evidence="2 14">6.5.1.2</ecNumber>
    </recommendedName>
    <alternativeName>
        <fullName evidence="14">Polydeoxyribonucleotide synthase [NAD(+)]</fullName>
    </alternativeName>
</protein>
<sequence length="674" mass="73223">MTDRETRDRVAELRETLAYHRYRYYVLSDPQIPDAEFDALMRELEGLEAEHPELDHPDSPTHQVGAPIDSAFGEVAHRLPMQSLDNAFDREELQAWADRVARGLEGGDHRFTCELKVDGVAISLIYENGFLTQAITRGDGTTGEDVTANVRTIEGIPRLLAIDDPPALVEVRGEIHYPVEKFEAMNAAREAAGEARFANPRNAASGALRQKDPEVTRTRPLALVAHGMGATDGLDVESHSGFLAFLRDAGVPTAPETRTVDDIGAVWAFVEHWETHRHDPTYELDGVVVKVDRLDQQRQLGSTSRAPRWAIAFKYPPEEQRTRLVDIEVNVGRTGRTTPYAVLEPVLVAGSTVTYATLHNQDQARLKDVRPGDMVIVRKAGDVIPEVVGPVLSERPEDVEAAGPWQFPTTCPFCGEPLQRLEGEADTYCVNVDCPNRILETLDHFASRKAMDIEGLGYETAKALLEAGLVSDLADLYLLDRDAVFALEGFGDKKTDLLLDGIQKSRTQPIERLLTGLNIRHIGPNVAKLIARSLGDLQAMRDADVERIAAIDGVGTVIADSLVTWMGNDRNAALLDKLVAAGVRTDTEVTATTSDVLAGRTLVITGTLAGYSRDEAKQAVLDAGGKVTGSVSGKTFAVVVGDSPGSKAAKAEDLGVPILDEAGFEQLLATGELP</sequence>
<dbReference type="InterPro" id="IPR003583">
    <property type="entry name" value="Hlx-hairpin-Hlx_DNA-bd_motif"/>
</dbReference>
<dbReference type="CDD" id="cd17748">
    <property type="entry name" value="BRCT_DNA_ligase_like"/>
    <property type="match status" value="1"/>
</dbReference>
<dbReference type="PANTHER" id="PTHR23389">
    <property type="entry name" value="CHROMOSOME TRANSMISSION FIDELITY FACTOR 18"/>
    <property type="match status" value="1"/>
</dbReference>
<comment type="cofactor">
    <cofactor evidence="14">
        <name>Mg(2+)</name>
        <dbReference type="ChEBI" id="CHEBI:18420"/>
    </cofactor>
    <cofactor evidence="14">
        <name>Mn(2+)</name>
        <dbReference type="ChEBI" id="CHEBI:29035"/>
    </cofactor>
</comment>
<keyword evidence="11 14" id="KW-0234">DNA repair</keyword>
<dbReference type="FunFam" id="1.10.287.610:FF:000002">
    <property type="entry name" value="DNA ligase"/>
    <property type="match status" value="1"/>
</dbReference>
<dbReference type="GO" id="GO:0003911">
    <property type="term" value="F:DNA ligase (NAD+) activity"/>
    <property type="evidence" value="ECO:0007669"/>
    <property type="project" value="UniProtKB-UniRule"/>
</dbReference>
<dbReference type="GO" id="GO:0046872">
    <property type="term" value="F:metal ion binding"/>
    <property type="evidence" value="ECO:0007669"/>
    <property type="project" value="UniProtKB-KW"/>
</dbReference>
<dbReference type="SUPFAM" id="SSF47781">
    <property type="entry name" value="RuvA domain 2-like"/>
    <property type="match status" value="1"/>
</dbReference>
<keyword evidence="14" id="KW-0464">Manganese</keyword>
<keyword evidence="5 14" id="KW-0235">DNA replication</keyword>
<dbReference type="InterPro" id="IPR013840">
    <property type="entry name" value="DNAligase_N"/>
</dbReference>
<dbReference type="Gene3D" id="6.20.10.30">
    <property type="match status" value="1"/>
</dbReference>
<keyword evidence="8 14" id="KW-0862">Zinc</keyword>
<dbReference type="InterPro" id="IPR013839">
    <property type="entry name" value="DNAligase_adenylation"/>
</dbReference>
<keyword evidence="17" id="KW-1185">Reference proteome</keyword>
<evidence type="ECO:0000256" key="8">
    <source>
        <dbReference type="ARBA" id="ARBA00022833"/>
    </source>
</evidence>
<feature type="active site" description="N6-AMP-lysine intermediate" evidence="14">
    <location>
        <position position="116"/>
    </location>
</feature>
<evidence type="ECO:0000256" key="13">
    <source>
        <dbReference type="ARBA" id="ARBA00060881"/>
    </source>
</evidence>
<feature type="binding site" evidence="14">
    <location>
        <position position="174"/>
    </location>
    <ligand>
        <name>NAD(+)</name>
        <dbReference type="ChEBI" id="CHEBI:57540"/>
    </ligand>
</feature>
<comment type="similarity">
    <text evidence="13 14">Belongs to the NAD-dependent DNA ligase family. LigA subfamily.</text>
</comment>
<dbReference type="Gene3D" id="2.40.50.140">
    <property type="entry name" value="Nucleic acid-binding proteins"/>
    <property type="match status" value="1"/>
</dbReference>
<evidence type="ECO:0000256" key="11">
    <source>
        <dbReference type="ARBA" id="ARBA00023204"/>
    </source>
</evidence>
<dbReference type="GO" id="GO:0005829">
    <property type="term" value="C:cytosol"/>
    <property type="evidence" value="ECO:0007669"/>
    <property type="project" value="TreeGrafter"/>
</dbReference>
<comment type="catalytic activity">
    <reaction evidence="12 14">
        <text>NAD(+) + (deoxyribonucleotide)n-3'-hydroxyl + 5'-phospho-(deoxyribonucleotide)m = (deoxyribonucleotide)n+m + AMP + beta-nicotinamide D-nucleotide.</text>
        <dbReference type="EC" id="6.5.1.2"/>
    </reaction>
</comment>
<proteinExistence type="inferred from homology"/>
<keyword evidence="7 14" id="KW-0227">DNA damage</keyword>
<evidence type="ECO:0000256" key="9">
    <source>
        <dbReference type="ARBA" id="ARBA00022842"/>
    </source>
</evidence>
<dbReference type="AlphaFoldDB" id="A0A346Y1I8"/>
<dbReference type="KEGG" id="euz:DVS28_a3662"/>
<dbReference type="Pfam" id="PF12826">
    <property type="entry name" value="HHH_2"/>
    <property type="match status" value="1"/>
</dbReference>
<evidence type="ECO:0000256" key="10">
    <source>
        <dbReference type="ARBA" id="ARBA00023027"/>
    </source>
</evidence>
<keyword evidence="6 14" id="KW-0479">Metal-binding</keyword>
<evidence type="ECO:0000256" key="4">
    <source>
        <dbReference type="ARBA" id="ARBA00022598"/>
    </source>
</evidence>
<evidence type="ECO:0000256" key="2">
    <source>
        <dbReference type="ARBA" id="ARBA00012722"/>
    </source>
</evidence>
<feature type="binding site" evidence="14">
    <location>
        <position position="429"/>
    </location>
    <ligand>
        <name>Zn(2+)</name>
        <dbReference type="ChEBI" id="CHEBI:29105"/>
    </ligand>
</feature>
<dbReference type="Gene3D" id="3.30.470.30">
    <property type="entry name" value="DNA ligase/mRNA capping enzyme"/>
    <property type="match status" value="1"/>
</dbReference>
<evidence type="ECO:0000256" key="14">
    <source>
        <dbReference type="HAMAP-Rule" id="MF_01588"/>
    </source>
</evidence>
<dbReference type="RefSeq" id="WP_114592695.1">
    <property type="nucleotide sequence ID" value="NZ_CP031165.1"/>
</dbReference>
<dbReference type="Gene3D" id="1.10.287.610">
    <property type="entry name" value="Helix hairpin bin"/>
    <property type="match status" value="1"/>
</dbReference>
<dbReference type="InterPro" id="IPR004150">
    <property type="entry name" value="NAD_DNA_ligase_OB"/>
</dbReference>
<dbReference type="Pfam" id="PF00533">
    <property type="entry name" value="BRCT"/>
    <property type="match status" value="1"/>
</dbReference>
<dbReference type="SUPFAM" id="SSF56091">
    <property type="entry name" value="DNA ligase/mRNA capping enzyme, catalytic domain"/>
    <property type="match status" value="1"/>
</dbReference>
<evidence type="ECO:0000256" key="1">
    <source>
        <dbReference type="ARBA" id="ARBA00004067"/>
    </source>
</evidence>
<dbReference type="InterPro" id="IPR036420">
    <property type="entry name" value="BRCT_dom_sf"/>
</dbReference>
<dbReference type="SUPFAM" id="SSF50249">
    <property type="entry name" value="Nucleic acid-binding proteins"/>
    <property type="match status" value="1"/>
</dbReference>
<keyword evidence="9 14" id="KW-0460">Magnesium</keyword>
<dbReference type="GO" id="GO:0003677">
    <property type="term" value="F:DNA binding"/>
    <property type="evidence" value="ECO:0007669"/>
    <property type="project" value="InterPro"/>
</dbReference>
<feature type="binding site" evidence="14">
    <location>
        <position position="314"/>
    </location>
    <ligand>
        <name>NAD(+)</name>
        <dbReference type="ChEBI" id="CHEBI:57540"/>
    </ligand>
</feature>
<feature type="binding site" evidence="14">
    <location>
        <position position="137"/>
    </location>
    <ligand>
        <name>NAD(+)</name>
        <dbReference type="ChEBI" id="CHEBI:57540"/>
    </ligand>
</feature>
<evidence type="ECO:0000313" key="17">
    <source>
        <dbReference type="Proteomes" id="UP000264006"/>
    </source>
</evidence>
<dbReference type="FunFam" id="2.40.50.140:FF:000012">
    <property type="entry name" value="DNA ligase"/>
    <property type="match status" value="1"/>
</dbReference>
<dbReference type="InterPro" id="IPR010994">
    <property type="entry name" value="RuvA_2-like"/>
</dbReference>
<feature type="binding site" evidence="14">
    <location>
        <position position="114"/>
    </location>
    <ligand>
        <name>NAD(+)</name>
        <dbReference type="ChEBI" id="CHEBI:57540"/>
    </ligand>
</feature>
<dbReference type="InterPro" id="IPR001357">
    <property type="entry name" value="BRCT_dom"/>
</dbReference>
<dbReference type="InterPro" id="IPR018239">
    <property type="entry name" value="DNA_ligase_AS"/>
</dbReference>